<evidence type="ECO:0000313" key="1">
    <source>
        <dbReference type="EMBL" id="CAG8812698.1"/>
    </source>
</evidence>
<evidence type="ECO:0000313" key="2">
    <source>
        <dbReference type="Proteomes" id="UP000789920"/>
    </source>
</evidence>
<name>A0ACA9RW64_9GLOM</name>
<dbReference type="Proteomes" id="UP000789920">
    <property type="component" value="Unassembled WGS sequence"/>
</dbReference>
<feature type="non-terminal residue" evidence="1">
    <location>
        <position position="1"/>
    </location>
</feature>
<sequence length="84" mass="10078">FALAWGLVFSGGSPQLQDVKKEDTYRPLRWLWNISAPRWTVEALYLKELTPRMWHEIKKEELRFTYSFDDYSTCLNYIFRIALG</sequence>
<comment type="caution">
    <text evidence="1">The sequence shown here is derived from an EMBL/GenBank/DDBJ whole genome shotgun (WGS) entry which is preliminary data.</text>
</comment>
<proteinExistence type="predicted"/>
<protein>
    <submittedName>
        <fullName evidence="1">33980_t:CDS:1</fullName>
    </submittedName>
</protein>
<feature type="non-terminal residue" evidence="1">
    <location>
        <position position="84"/>
    </location>
</feature>
<accession>A0ACA9RW64</accession>
<gene>
    <name evidence="1" type="ORF">RPERSI_LOCUS23589</name>
</gene>
<keyword evidence="2" id="KW-1185">Reference proteome</keyword>
<dbReference type="EMBL" id="CAJVQC010073982">
    <property type="protein sequence ID" value="CAG8812698.1"/>
    <property type="molecule type" value="Genomic_DNA"/>
</dbReference>
<organism evidence="1 2">
    <name type="scientific">Racocetra persica</name>
    <dbReference type="NCBI Taxonomy" id="160502"/>
    <lineage>
        <taxon>Eukaryota</taxon>
        <taxon>Fungi</taxon>
        <taxon>Fungi incertae sedis</taxon>
        <taxon>Mucoromycota</taxon>
        <taxon>Glomeromycotina</taxon>
        <taxon>Glomeromycetes</taxon>
        <taxon>Diversisporales</taxon>
        <taxon>Gigasporaceae</taxon>
        <taxon>Racocetra</taxon>
    </lineage>
</organism>
<reference evidence="1" key="1">
    <citation type="submission" date="2021-06" db="EMBL/GenBank/DDBJ databases">
        <authorList>
            <person name="Kallberg Y."/>
            <person name="Tangrot J."/>
            <person name="Rosling A."/>
        </authorList>
    </citation>
    <scope>NUCLEOTIDE SEQUENCE</scope>
    <source>
        <strain evidence="1">MA461A</strain>
    </source>
</reference>